<proteinExistence type="inferred from homology"/>
<gene>
    <name evidence="5" type="ORF">SCF082_LOCUS48684</name>
</gene>
<evidence type="ECO:0000256" key="2">
    <source>
        <dbReference type="ARBA" id="ARBA00022614"/>
    </source>
</evidence>
<dbReference type="EMBL" id="CAXAMM010042350">
    <property type="protein sequence ID" value="CAK9104308.1"/>
    <property type="molecule type" value="Genomic_DNA"/>
</dbReference>
<keyword evidence="2" id="KW-0433">Leucine-rich repeat</keyword>
<dbReference type="Proteomes" id="UP001642464">
    <property type="component" value="Unassembled WGS sequence"/>
</dbReference>
<protein>
    <submittedName>
        <fullName evidence="5">Membrane protein insertion efficiency factor</fullName>
    </submittedName>
</protein>
<sequence>MRVHTLSIRSAKRVPRSFPGELLWIPQSLDYAQCPALRRLSRATCTTGEKGTALPAILINCVHVLAVEYPGYGLCSGSQVFTGTGSDMSHKHMLFWILETLLSAAELSFRYVREATRTMRETRDVVLQVAPADIIVMGRSMGAAAALFLAPAPSWRTPAERRAAPRAVAAAPRHPQAPARWTPLLPVTVRALFFAWVLRGGRRVRRRGAEEDEEDCVARSVAGQDERLGWDSQIVLGALRLYRQFISPLLPPNCRYAPSCSRYGIEAVKRYGALQGGVLLIWRLIRCTPLVPIDRSKLVWAYGRFCVADEPEARASADSILCMLGIAGHERNDRNDRSATLRNLPKSLGDAVSTSMYFRPILRFFPLPAGFQDGVESLLELLPDPLDWRALQCACRWRRWHAPGLLEQVHHAPKLRMAIKSICQKLRRLPLDDLMGERIRTSNLTDVEVRYLVEIFGAEPRNARAEMLDLSDSMGLAASQGFALGCWLPRFQGHSLRLAECKDFLRSPGIGSILRGVRHSQLPLRLLDLCAAQLSKPEAPALAQLCALKRMPSLETLNLSFNEQLMTGDALEGMARALEGETCGISHLVLKHCDVSGKAGEPLGRWLRHLPCLRELNLNWNPEIFSSRGLRGLLKGLTSGSGGHAALPHLQVLHLQTDNATAAHEWVGLEEALQNFRRSCPSLHEAPTAPSGTRFAARHALAPAQENLCVALLSVMRLPPFRQQLRLWLSDPLDWRALQLACRWSCEGSRLLQQVHRRPGLRALVAQQCQRLRRTARGDLLRSGFGLEELRFAVELLQARPASGTGRASEILKLDLSYQHLPPGGARAVAPQQGMALGVFLRYCSRLEELRLEGNAQLCTPAGLEGILKGLREHRLPLRTLLFGGCGVPESAAAPLGRFLRQCVQLESLSLAGNRKLCSAAGLRDLLQSWARGSEFDIPVKELSLKNCGLDADAAVALGELMRRCHGLQALDLQGNQALAQAPALAALLQGVGDEGFPKLSHLIMGFWEMPKASEQAPGAGLRRPGDPASASEKSSESRI</sequence>
<evidence type="ECO:0000313" key="6">
    <source>
        <dbReference type="Proteomes" id="UP001642464"/>
    </source>
</evidence>
<dbReference type="HAMAP" id="MF_00386">
    <property type="entry name" value="UPF0161_YidD"/>
    <property type="match status" value="1"/>
</dbReference>
<dbReference type="PANTHER" id="PTHR24113">
    <property type="entry name" value="RAN GTPASE-ACTIVATING PROTEIN 1"/>
    <property type="match status" value="1"/>
</dbReference>
<dbReference type="PANTHER" id="PTHR24113:SF12">
    <property type="entry name" value="RAN GTPASE-ACTIVATING PROTEIN 1"/>
    <property type="match status" value="1"/>
</dbReference>
<dbReference type="NCBIfam" id="TIGR00278">
    <property type="entry name" value="membrane protein insertion efficiency factor YidD"/>
    <property type="match status" value="1"/>
</dbReference>
<keyword evidence="3" id="KW-0677">Repeat</keyword>
<dbReference type="Gene3D" id="3.80.10.10">
    <property type="entry name" value="Ribonuclease Inhibitor"/>
    <property type="match status" value="2"/>
</dbReference>
<keyword evidence="1" id="KW-0343">GTPase activation</keyword>
<evidence type="ECO:0000256" key="4">
    <source>
        <dbReference type="SAM" id="MobiDB-lite"/>
    </source>
</evidence>
<dbReference type="InterPro" id="IPR002696">
    <property type="entry name" value="Membr_insert_effic_factor_YidD"/>
</dbReference>
<evidence type="ECO:0000256" key="1">
    <source>
        <dbReference type="ARBA" id="ARBA00022468"/>
    </source>
</evidence>
<dbReference type="InterPro" id="IPR027038">
    <property type="entry name" value="RanGap"/>
</dbReference>
<evidence type="ECO:0000313" key="5">
    <source>
        <dbReference type="EMBL" id="CAK9104308.1"/>
    </source>
</evidence>
<dbReference type="SUPFAM" id="SSF52047">
    <property type="entry name" value="RNI-like"/>
    <property type="match status" value="2"/>
</dbReference>
<dbReference type="SUPFAM" id="SSF53474">
    <property type="entry name" value="alpha/beta-Hydrolases"/>
    <property type="match status" value="1"/>
</dbReference>
<name>A0ABP0RVB8_9DINO</name>
<keyword evidence="6" id="KW-1185">Reference proteome</keyword>
<reference evidence="5 6" key="1">
    <citation type="submission" date="2024-02" db="EMBL/GenBank/DDBJ databases">
        <authorList>
            <person name="Chen Y."/>
            <person name="Shah S."/>
            <person name="Dougan E. K."/>
            <person name="Thang M."/>
            <person name="Chan C."/>
        </authorList>
    </citation>
    <scope>NUCLEOTIDE SEQUENCE [LARGE SCALE GENOMIC DNA]</scope>
</reference>
<organism evidence="5 6">
    <name type="scientific">Durusdinium trenchii</name>
    <dbReference type="NCBI Taxonomy" id="1381693"/>
    <lineage>
        <taxon>Eukaryota</taxon>
        <taxon>Sar</taxon>
        <taxon>Alveolata</taxon>
        <taxon>Dinophyceae</taxon>
        <taxon>Suessiales</taxon>
        <taxon>Symbiodiniaceae</taxon>
        <taxon>Durusdinium</taxon>
    </lineage>
</organism>
<feature type="region of interest" description="Disordered" evidence="4">
    <location>
        <begin position="1015"/>
        <end position="1040"/>
    </location>
</feature>
<dbReference type="Pfam" id="PF01809">
    <property type="entry name" value="YidD"/>
    <property type="match status" value="1"/>
</dbReference>
<comment type="caution">
    <text evidence="5">The sequence shown here is derived from an EMBL/GenBank/DDBJ whole genome shotgun (WGS) entry which is preliminary data.</text>
</comment>
<accession>A0ABP0RVB8</accession>
<dbReference type="SMART" id="SM01234">
    <property type="entry name" value="Haemolytic"/>
    <property type="match status" value="1"/>
</dbReference>
<evidence type="ECO:0000256" key="3">
    <source>
        <dbReference type="ARBA" id="ARBA00022737"/>
    </source>
</evidence>
<dbReference type="InterPro" id="IPR029058">
    <property type="entry name" value="AB_hydrolase_fold"/>
</dbReference>
<dbReference type="InterPro" id="IPR032675">
    <property type="entry name" value="LRR_dom_sf"/>
</dbReference>